<dbReference type="Pfam" id="PF00069">
    <property type="entry name" value="Pkinase"/>
    <property type="match status" value="1"/>
</dbReference>
<evidence type="ECO:0000256" key="12">
    <source>
        <dbReference type="ARBA" id="ARBA00024113"/>
    </source>
</evidence>
<keyword evidence="11" id="KW-0142">cGMP-binding</keyword>
<dbReference type="InterPro" id="IPR008271">
    <property type="entry name" value="Ser/Thr_kinase_AS"/>
</dbReference>
<keyword evidence="9" id="KW-0067">ATP-binding</keyword>
<dbReference type="EC" id="2.7.11.1" evidence="2"/>
<evidence type="ECO:0000256" key="3">
    <source>
        <dbReference type="ARBA" id="ARBA00022527"/>
    </source>
</evidence>
<evidence type="ECO:0000313" key="18">
    <source>
        <dbReference type="EMBL" id="EGB05233.1"/>
    </source>
</evidence>
<sequence length="648" mass="72828">MPPRHFEQERWGSKEEMESIKESLRRVSRESPAHGRRLPSPQRGERERGRRFSTGNARKVVTDHLKAGHVHHDNVYSTGLMEAVKGRMRLAKGETQSDVDLTAAQLVDPHRTLAAAELFNMITRQFKLPALTDAAKDYAMQRLTRHVDVAVGHIIINQGSPDISKLYIMTAGKMLEWELTLAASAVAFFINGDHKRTLKAPVLFGELSVIYGTERTAEARVVAGPKDAGEPVLWTLDKTAWEEFMAMDIRHRASLADINTRKVEPYQRILPIEKVQCTIRLDTLEAICRLGEGGFSTVTLTKDASTGFESESNLMFVGCALVAGRARSFFAMKTMDKSSVVKNALARKVVTEKHLLERVAQSPFCLRLHATYMDENFIYILTEVAECGDLMEHMINLNIIPYINARYYTACLCLGIAHCHQAKFVHRDVKPENCLVFANGRVKLGDFGLSKELPYSVDLGDGTRSVCTLAFTMCGTPEFLAPEFIFSRGYDQRVDWWAFGCVLYEMLFAASPFVTNDLKTTFTRICDAASGKLPSNMKDDLSQTDESAASFLRGLICNKETRLAGSGNLGEITEHQYFDNFRWDQFRAETMKPPPVPPNKVLEAKPDFAGFFQNEISPFEGFVCSSQPSRSTITRAEFDYEAVREYTL</sequence>
<comment type="cofactor">
    <cofactor evidence="1">
        <name>Mg(2+)</name>
        <dbReference type="ChEBI" id="CHEBI:18420"/>
    </cofactor>
</comment>
<dbReference type="Gene3D" id="3.30.200.20">
    <property type="entry name" value="Phosphorylase Kinase, domain 1"/>
    <property type="match status" value="1"/>
</dbReference>
<dbReference type="GO" id="GO:0030553">
    <property type="term" value="F:cGMP binding"/>
    <property type="evidence" value="ECO:0007669"/>
    <property type="project" value="UniProtKB-KW"/>
</dbReference>
<evidence type="ECO:0000256" key="9">
    <source>
        <dbReference type="ARBA" id="ARBA00022840"/>
    </source>
</evidence>
<dbReference type="InParanoid" id="F0YI40"/>
<evidence type="ECO:0000256" key="5">
    <source>
        <dbReference type="ARBA" id="ARBA00022553"/>
    </source>
</evidence>
<name>F0YI40_AURAN</name>
<dbReference type="InterPro" id="IPR011009">
    <property type="entry name" value="Kinase-like_dom_sf"/>
</dbReference>
<dbReference type="InterPro" id="IPR000595">
    <property type="entry name" value="cNMP-bd_dom"/>
</dbReference>
<feature type="domain" description="Protein kinase" evidence="16">
    <location>
        <begin position="284"/>
        <end position="578"/>
    </location>
</feature>
<dbReference type="SMART" id="SM00220">
    <property type="entry name" value="S_TKc"/>
    <property type="match status" value="1"/>
</dbReference>
<dbReference type="PROSITE" id="PS00108">
    <property type="entry name" value="PROTEIN_KINASE_ST"/>
    <property type="match status" value="1"/>
</dbReference>
<dbReference type="InterPro" id="IPR014710">
    <property type="entry name" value="RmlC-like_jellyroll"/>
</dbReference>
<dbReference type="KEGG" id="aaf:AURANDRAFT_72287"/>
<evidence type="ECO:0000256" key="1">
    <source>
        <dbReference type="ARBA" id="ARBA00001946"/>
    </source>
</evidence>
<keyword evidence="3" id="KW-0723">Serine/threonine-protein kinase</keyword>
<dbReference type="AlphaFoldDB" id="F0YI40"/>
<evidence type="ECO:0000256" key="8">
    <source>
        <dbReference type="ARBA" id="ARBA00022777"/>
    </source>
</evidence>
<keyword evidence="10" id="KW-0460">Magnesium</keyword>
<keyword evidence="5" id="KW-0597">Phosphoprotein</keyword>
<evidence type="ECO:0000259" key="17">
    <source>
        <dbReference type="PROSITE" id="PS50042"/>
    </source>
</evidence>
<feature type="region of interest" description="Disordered" evidence="15">
    <location>
        <begin position="1"/>
        <end position="58"/>
    </location>
</feature>
<dbReference type="GO" id="GO:0004691">
    <property type="term" value="F:cAMP-dependent protein kinase activity"/>
    <property type="evidence" value="ECO:0007669"/>
    <property type="project" value="TreeGrafter"/>
</dbReference>
<keyword evidence="6" id="KW-0808">Transferase</keyword>
<evidence type="ECO:0000313" key="19">
    <source>
        <dbReference type="Proteomes" id="UP000002729"/>
    </source>
</evidence>
<dbReference type="GO" id="GO:0005524">
    <property type="term" value="F:ATP binding"/>
    <property type="evidence" value="ECO:0007669"/>
    <property type="project" value="UniProtKB-KW"/>
</dbReference>
<dbReference type="PANTHER" id="PTHR24353">
    <property type="entry name" value="CYCLIC NUCLEOTIDE-DEPENDENT PROTEIN KINASE"/>
    <property type="match status" value="1"/>
</dbReference>
<evidence type="ECO:0000256" key="10">
    <source>
        <dbReference type="ARBA" id="ARBA00022842"/>
    </source>
</evidence>
<comment type="catalytic activity">
    <reaction evidence="13">
        <text>L-threonyl-[protein] + ATP = O-phospho-L-threonyl-[protein] + ADP + H(+)</text>
        <dbReference type="Rhea" id="RHEA:46608"/>
        <dbReference type="Rhea" id="RHEA-COMP:11060"/>
        <dbReference type="Rhea" id="RHEA-COMP:11605"/>
        <dbReference type="ChEBI" id="CHEBI:15378"/>
        <dbReference type="ChEBI" id="CHEBI:30013"/>
        <dbReference type="ChEBI" id="CHEBI:30616"/>
        <dbReference type="ChEBI" id="CHEBI:61977"/>
        <dbReference type="ChEBI" id="CHEBI:456216"/>
        <dbReference type="EC" id="2.7.11.1"/>
    </reaction>
</comment>
<evidence type="ECO:0000256" key="7">
    <source>
        <dbReference type="ARBA" id="ARBA00022741"/>
    </source>
</evidence>
<gene>
    <name evidence="18" type="ORF">AURANDRAFT_72287</name>
</gene>
<dbReference type="RefSeq" id="XP_009040134.1">
    <property type="nucleotide sequence ID" value="XM_009041886.1"/>
</dbReference>
<evidence type="ECO:0000256" key="11">
    <source>
        <dbReference type="ARBA" id="ARBA00022992"/>
    </source>
</evidence>
<dbReference type="PROSITE" id="PS50011">
    <property type="entry name" value="PROTEIN_KINASE_DOM"/>
    <property type="match status" value="1"/>
</dbReference>
<protein>
    <recommendedName>
        <fullName evidence="12">cGMP-dependent protein kinase</fullName>
        <ecNumber evidence="2">2.7.11.1</ecNumber>
    </recommendedName>
</protein>
<evidence type="ECO:0000256" key="6">
    <source>
        <dbReference type="ARBA" id="ARBA00022679"/>
    </source>
</evidence>
<proteinExistence type="predicted"/>
<dbReference type="FunFam" id="1.10.510.10:FF:000024">
    <property type="entry name" value="Probable serine/threonine-protein kinase cot-1"/>
    <property type="match status" value="1"/>
</dbReference>
<dbReference type="GO" id="GO:0007010">
    <property type="term" value="P:cytoskeleton organization"/>
    <property type="evidence" value="ECO:0007669"/>
    <property type="project" value="UniProtKB-ARBA"/>
</dbReference>
<evidence type="ECO:0000256" key="14">
    <source>
        <dbReference type="ARBA" id="ARBA00048679"/>
    </source>
</evidence>
<organism evidence="19">
    <name type="scientific">Aureococcus anophagefferens</name>
    <name type="common">Harmful bloom alga</name>
    <dbReference type="NCBI Taxonomy" id="44056"/>
    <lineage>
        <taxon>Eukaryota</taxon>
        <taxon>Sar</taxon>
        <taxon>Stramenopiles</taxon>
        <taxon>Ochrophyta</taxon>
        <taxon>Pelagophyceae</taxon>
        <taxon>Pelagomonadales</taxon>
        <taxon>Pelagomonadaceae</taxon>
        <taxon>Aureococcus</taxon>
    </lineage>
</organism>
<dbReference type="PROSITE" id="PS50042">
    <property type="entry name" value="CNMP_BINDING_3"/>
    <property type="match status" value="1"/>
</dbReference>
<evidence type="ECO:0000256" key="13">
    <source>
        <dbReference type="ARBA" id="ARBA00047899"/>
    </source>
</evidence>
<keyword evidence="7" id="KW-0547">Nucleotide-binding</keyword>
<dbReference type="GO" id="GO:0005952">
    <property type="term" value="C:cAMP-dependent protein kinase complex"/>
    <property type="evidence" value="ECO:0007669"/>
    <property type="project" value="TreeGrafter"/>
</dbReference>
<dbReference type="PANTHER" id="PTHR24353:SF37">
    <property type="entry name" value="CAMP-DEPENDENT PROTEIN KINASE CATALYTIC SUBUNIT PRKX"/>
    <property type="match status" value="1"/>
</dbReference>
<keyword evidence="8" id="KW-0418">Kinase</keyword>
<evidence type="ECO:0000259" key="16">
    <source>
        <dbReference type="PROSITE" id="PS50011"/>
    </source>
</evidence>
<dbReference type="EMBL" id="GL833143">
    <property type="protein sequence ID" value="EGB05233.1"/>
    <property type="molecule type" value="Genomic_DNA"/>
</dbReference>
<evidence type="ECO:0000256" key="2">
    <source>
        <dbReference type="ARBA" id="ARBA00012513"/>
    </source>
</evidence>
<feature type="domain" description="Cyclic nucleotide-binding" evidence="17">
    <location>
        <begin position="204"/>
        <end position="245"/>
    </location>
</feature>
<dbReference type="Gene3D" id="2.60.120.10">
    <property type="entry name" value="Jelly Rolls"/>
    <property type="match status" value="1"/>
</dbReference>
<keyword evidence="4" id="KW-0140">cGMP</keyword>
<dbReference type="Gene3D" id="1.10.510.10">
    <property type="entry name" value="Transferase(Phosphotransferase) domain 1"/>
    <property type="match status" value="1"/>
</dbReference>
<comment type="catalytic activity">
    <reaction evidence="14">
        <text>L-seryl-[protein] + ATP = O-phospho-L-seryl-[protein] + ADP + H(+)</text>
        <dbReference type="Rhea" id="RHEA:17989"/>
        <dbReference type="Rhea" id="RHEA-COMP:9863"/>
        <dbReference type="Rhea" id="RHEA-COMP:11604"/>
        <dbReference type="ChEBI" id="CHEBI:15378"/>
        <dbReference type="ChEBI" id="CHEBI:29999"/>
        <dbReference type="ChEBI" id="CHEBI:30616"/>
        <dbReference type="ChEBI" id="CHEBI:83421"/>
        <dbReference type="ChEBI" id="CHEBI:456216"/>
        <dbReference type="EC" id="2.7.11.1"/>
    </reaction>
</comment>
<reference evidence="18 19" key="1">
    <citation type="journal article" date="2011" name="Proc. Natl. Acad. Sci. U.S.A.">
        <title>Niche of harmful alga Aureococcus anophagefferens revealed through ecogenomics.</title>
        <authorList>
            <person name="Gobler C.J."/>
            <person name="Berry D.L."/>
            <person name="Dyhrman S.T."/>
            <person name="Wilhelm S.W."/>
            <person name="Salamov A."/>
            <person name="Lobanov A.V."/>
            <person name="Zhang Y."/>
            <person name="Collier J.L."/>
            <person name="Wurch L.L."/>
            <person name="Kustka A.B."/>
            <person name="Dill B.D."/>
            <person name="Shah M."/>
            <person name="VerBerkmoes N.C."/>
            <person name="Kuo A."/>
            <person name="Terry A."/>
            <person name="Pangilinan J."/>
            <person name="Lindquist E.A."/>
            <person name="Lucas S."/>
            <person name="Paulsen I.T."/>
            <person name="Hattenrath-Lehmann T.K."/>
            <person name="Talmage S.C."/>
            <person name="Walker E.A."/>
            <person name="Koch F."/>
            <person name="Burson A.M."/>
            <person name="Marcoval M.A."/>
            <person name="Tang Y.Z."/>
            <person name="Lecleir G.R."/>
            <person name="Coyne K.J."/>
            <person name="Berg G.M."/>
            <person name="Bertrand E.M."/>
            <person name="Saito M.A."/>
            <person name="Gladyshev V.N."/>
            <person name="Grigoriev I.V."/>
        </authorList>
    </citation>
    <scope>NUCLEOTIDE SEQUENCE [LARGE SCALE GENOMIC DNA]</scope>
    <source>
        <strain evidence="19">CCMP 1984</strain>
    </source>
</reference>
<dbReference type="OrthoDB" id="188179at2759"/>
<accession>F0YI40</accession>
<dbReference type="Proteomes" id="UP000002729">
    <property type="component" value="Unassembled WGS sequence"/>
</dbReference>
<dbReference type="GeneID" id="20228639"/>
<evidence type="ECO:0000256" key="4">
    <source>
        <dbReference type="ARBA" id="ARBA00022535"/>
    </source>
</evidence>
<feature type="compositionally biased region" description="Basic and acidic residues" evidence="15">
    <location>
        <begin position="1"/>
        <end position="33"/>
    </location>
</feature>
<keyword evidence="19" id="KW-1185">Reference proteome</keyword>
<evidence type="ECO:0000256" key="15">
    <source>
        <dbReference type="SAM" id="MobiDB-lite"/>
    </source>
</evidence>
<dbReference type="eggNOG" id="KOG0614">
    <property type="taxonomic scope" value="Eukaryota"/>
</dbReference>
<dbReference type="InterPro" id="IPR000719">
    <property type="entry name" value="Prot_kinase_dom"/>
</dbReference>
<dbReference type="SUPFAM" id="SSF56112">
    <property type="entry name" value="Protein kinase-like (PK-like)"/>
    <property type="match status" value="1"/>
</dbReference>